<dbReference type="InterPro" id="IPR000073">
    <property type="entry name" value="AB_hydrolase_1"/>
</dbReference>
<dbReference type="AlphaFoldDB" id="A0A6A6GZI2"/>
<protein>
    <recommendedName>
        <fullName evidence="1">AB hydrolase-1 domain-containing protein</fullName>
    </recommendedName>
</protein>
<organism evidence="2 3">
    <name type="scientific">Viridothelium virens</name>
    <name type="common">Speckled blister lichen</name>
    <name type="synonym">Trypethelium virens</name>
    <dbReference type="NCBI Taxonomy" id="1048519"/>
    <lineage>
        <taxon>Eukaryota</taxon>
        <taxon>Fungi</taxon>
        <taxon>Dikarya</taxon>
        <taxon>Ascomycota</taxon>
        <taxon>Pezizomycotina</taxon>
        <taxon>Dothideomycetes</taxon>
        <taxon>Dothideomycetes incertae sedis</taxon>
        <taxon>Trypetheliales</taxon>
        <taxon>Trypetheliaceae</taxon>
        <taxon>Viridothelium</taxon>
    </lineage>
</organism>
<dbReference type="Gene3D" id="3.40.50.1820">
    <property type="entry name" value="alpha/beta hydrolase"/>
    <property type="match status" value="1"/>
</dbReference>
<keyword evidence="3" id="KW-1185">Reference proteome</keyword>
<evidence type="ECO:0000313" key="3">
    <source>
        <dbReference type="Proteomes" id="UP000800092"/>
    </source>
</evidence>
<gene>
    <name evidence="2" type="ORF">EV356DRAFT_507857</name>
</gene>
<dbReference type="EMBL" id="ML991832">
    <property type="protein sequence ID" value="KAF2231059.1"/>
    <property type="molecule type" value="Genomic_DNA"/>
</dbReference>
<dbReference type="Pfam" id="PF12697">
    <property type="entry name" value="Abhydrolase_6"/>
    <property type="match status" value="1"/>
</dbReference>
<sequence>MIPTTDTNQMNKEPAMYAVFHDLEPTKAEHWYSLSGQQSVSAMWSKQKYEAWRDIPSTYVHCLNDRVIPPDFQAQMVRNAKDIQPNAFDVEERLRCGHNPVLSNVGDLVAILKKAAGQ</sequence>
<dbReference type="PANTHER" id="PTHR37017">
    <property type="entry name" value="AB HYDROLASE-1 DOMAIN-CONTAINING PROTEIN-RELATED"/>
    <property type="match status" value="1"/>
</dbReference>
<dbReference type="OrthoDB" id="1263307at2759"/>
<dbReference type="PANTHER" id="PTHR37017:SF11">
    <property type="entry name" value="ESTERASE_LIPASE_THIOESTERASE DOMAIN-CONTAINING PROTEIN"/>
    <property type="match status" value="1"/>
</dbReference>
<name>A0A6A6GZI2_VIRVR</name>
<proteinExistence type="predicted"/>
<evidence type="ECO:0000259" key="1">
    <source>
        <dbReference type="Pfam" id="PF12697"/>
    </source>
</evidence>
<reference evidence="2" key="1">
    <citation type="journal article" date="2020" name="Stud. Mycol.">
        <title>101 Dothideomycetes genomes: a test case for predicting lifestyles and emergence of pathogens.</title>
        <authorList>
            <person name="Haridas S."/>
            <person name="Albert R."/>
            <person name="Binder M."/>
            <person name="Bloem J."/>
            <person name="Labutti K."/>
            <person name="Salamov A."/>
            <person name="Andreopoulos B."/>
            <person name="Baker S."/>
            <person name="Barry K."/>
            <person name="Bills G."/>
            <person name="Bluhm B."/>
            <person name="Cannon C."/>
            <person name="Castanera R."/>
            <person name="Culley D."/>
            <person name="Daum C."/>
            <person name="Ezra D."/>
            <person name="Gonzalez J."/>
            <person name="Henrissat B."/>
            <person name="Kuo A."/>
            <person name="Liang C."/>
            <person name="Lipzen A."/>
            <person name="Lutzoni F."/>
            <person name="Magnuson J."/>
            <person name="Mondo S."/>
            <person name="Nolan M."/>
            <person name="Ohm R."/>
            <person name="Pangilinan J."/>
            <person name="Park H.-J."/>
            <person name="Ramirez L."/>
            <person name="Alfaro M."/>
            <person name="Sun H."/>
            <person name="Tritt A."/>
            <person name="Yoshinaga Y."/>
            <person name="Zwiers L.-H."/>
            <person name="Turgeon B."/>
            <person name="Goodwin S."/>
            <person name="Spatafora J."/>
            <person name="Crous P."/>
            <person name="Grigoriev I."/>
        </authorList>
    </citation>
    <scope>NUCLEOTIDE SEQUENCE</scope>
    <source>
        <strain evidence="2">Tuck. ex Michener</strain>
    </source>
</reference>
<dbReference type="SUPFAM" id="SSF53474">
    <property type="entry name" value="alpha/beta-Hydrolases"/>
    <property type="match status" value="1"/>
</dbReference>
<dbReference type="InterPro" id="IPR052897">
    <property type="entry name" value="Sec-Metab_Biosynth_Hydrolase"/>
</dbReference>
<dbReference type="InterPro" id="IPR029058">
    <property type="entry name" value="AB_hydrolase_fold"/>
</dbReference>
<feature type="domain" description="AB hydrolase-1" evidence="1">
    <location>
        <begin position="19"/>
        <end position="107"/>
    </location>
</feature>
<accession>A0A6A6GZI2</accession>
<evidence type="ECO:0000313" key="2">
    <source>
        <dbReference type="EMBL" id="KAF2231059.1"/>
    </source>
</evidence>
<dbReference type="Proteomes" id="UP000800092">
    <property type="component" value="Unassembled WGS sequence"/>
</dbReference>